<organism evidence="2 3">
    <name type="scientific">Porites evermanni</name>
    <dbReference type="NCBI Taxonomy" id="104178"/>
    <lineage>
        <taxon>Eukaryota</taxon>
        <taxon>Metazoa</taxon>
        <taxon>Cnidaria</taxon>
        <taxon>Anthozoa</taxon>
        <taxon>Hexacorallia</taxon>
        <taxon>Scleractinia</taxon>
        <taxon>Fungiina</taxon>
        <taxon>Poritidae</taxon>
        <taxon>Porites</taxon>
    </lineage>
</organism>
<keyword evidence="1" id="KW-0812">Transmembrane</keyword>
<name>A0ABN8RN73_9CNID</name>
<evidence type="ECO:0000313" key="2">
    <source>
        <dbReference type="EMBL" id="CAH3180830.1"/>
    </source>
</evidence>
<feature type="transmembrane region" description="Helical" evidence="1">
    <location>
        <begin position="63"/>
        <end position="84"/>
    </location>
</feature>
<keyword evidence="1" id="KW-0472">Membrane</keyword>
<dbReference type="Proteomes" id="UP001159427">
    <property type="component" value="Unassembled WGS sequence"/>
</dbReference>
<reference evidence="2 3" key="1">
    <citation type="submission" date="2022-05" db="EMBL/GenBank/DDBJ databases">
        <authorList>
            <consortium name="Genoscope - CEA"/>
            <person name="William W."/>
        </authorList>
    </citation>
    <scope>NUCLEOTIDE SEQUENCE [LARGE SCALE GENOMIC DNA]</scope>
</reference>
<protein>
    <submittedName>
        <fullName evidence="2">Uncharacterized protein</fullName>
    </submittedName>
</protein>
<feature type="non-terminal residue" evidence="2">
    <location>
        <position position="1"/>
    </location>
</feature>
<gene>
    <name evidence="2" type="ORF">PEVE_00013150</name>
</gene>
<evidence type="ECO:0000256" key="1">
    <source>
        <dbReference type="SAM" id="Phobius"/>
    </source>
</evidence>
<proteinExistence type="predicted"/>
<keyword evidence="1" id="KW-1133">Transmembrane helix</keyword>
<dbReference type="Gene3D" id="1.20.1070.10">
    <property type="entry name" value="Rhodopsin 7-helix transmembrane proteins"/>
    <property type="match status" value="1"/>
</dbReference>
<evidence type="ECO:0000313" key="3">
    <source>
        <dbReference type="Proteomes" id="UP001159427"/>
    </source>
</evidence>
<comment type="caution">
    <text evidence="2">The sequence shown here is derived from an EMBL/GenBank/DDBJ whole genome shotgun (WGS) entry which is preliminary data.</text>
</comment>
<sequence length="133" mass="14621">SAAGCCHVITGTHSPLKKPSFYLASLSPSRAVAAIEKLVCQLYPPKTPSSSVKELLRKGLRRILALPPLLGVTYILGYFIYFYIAVDYLYILVNSAQGVIFTIFTAFLTIRYSGIKLRIACATVDDHNDSVFS</sequence>
<dbReference type="EMBL" id="CALNXI010001982">
    <property type="protein sequence ID" value="CAH3180830.1"/>
    <property type="molecule type" value="Genomic_DNA"/>
</dbReference>
<keyword evidence="3" id="KW-1185">Reference proteome</keyword>
<accession>A0ABN8RN73</accession>
<feature type="transmembrane region" description="Helical" evidence="1">
    <location>
        <begin position="90"/>
        <end position="110"/>
    </location>
</feature>